<dbReference type="PANTHER" id="PTHR42879">
    <property type="entry name" value="3-OXOACYL-(ACYL-CARRIER-PROTEIN) REDUCTASE"/>
    <property type="match status" value="1"/>
</dbReference>
<evidence type="ECO:0000313" key="3">
    <source>
        <dbReference type="EMBL" id="KPL59425.1"/>
    </source>
</evidence>
<name>A0A0P6WEA3_9BACI</name>
<keyword evidence="2" id="KW-0560">Oxidoreductase</keyword>
<comment type="caution">
    <text evidence="3">The sequence shown here is derived from an EMBL/GenBank/DDBJ whole genome shotgun (WGS) entry which is preliminary data.</text>
</comment>
<dbReference type="eggNOG" id="COG1028">
    <property type="taxonomic scope" value="Bacteria"/>
</dbReference>
<dbReference type="AlphaFoldDB" id="A0A0P6WEA3"/>
<sequence>MDFGLKDKAVIVTASSKGLGKATALELAREGARVLISSRHEEELQKTANEIIDLTGNQHIYFTRCDMTKPEDIRSLVETAVSKLGGVDILVNNTGGPPAGGFQKFEDDDWQYAFELNLLSYIRTIREVLPHMKRNNGGRIVNIASSSTKQAIDGLILSNTFRTGMVGLSKSLSRELAQDHILINTVGPGRIATDRVAELDQINAEKRNMTVDELRSMSEKAIPIGRYGEPDEFARVIAFLVSDANTYLTGQSLVVDGGMVTAL</sequence>
<proteinExistence type="inferred from homology"/>
<dbReference type="OrthoDB" id="9803333at2"/>
<evidence type="ECO:0000256" key="2">
    <source>
        <dbReference type="ARBA" id="ARBA00023002"/>
    </source>
</evidence>
<dbReference type="SUPFAM" id="SSF51735">
    <property type="entry name" value="NAD(P)-binding Rossmann-fold domains"/>
    <property type="match status" value="1"/>
</dbReference>
<gene>
    <name evidence="3" type="ORF">AM506_10720</name>
</gene>
<evidence type="ECO:0000256" key="1">
    <source>
        <dbReference type="ARBA" id="ARBA00006484"/>
    </source>
</evidence>
<comment type="similarity">
    <text evidence="1">Belongs to the short-chain dehydrogenases/reductases (SDR) family.</text>
</comment>
<dbReference type="Pfam" id="PF13561">
    <property type="entry name" value="adh_short_C2"/>
    <property type="match status" value="1"/>
</dbReference>
<dbReference type="GO" id="GO:0008206">
    <property type="term" value="P:bile acid metabolic process"/>
    <property type="evidence" value="ECO:0007669"/>
    <property type="project" value="UniProtKB-ARBA"/>
</dbReference>
<protein>
    <submittedName>
        <fullName evidence="3">3-oxoacyl-ACP reductase</fullName>
    </submittedName>
</protein>
<organism evidence="3 4">
    <name type="scientific">Rossellomorea vietnamensis</name>
    <dbReference type="NCBI Taxonomy" id="218284"/>
    <lineage>
        <taxon>Bacteria</taxon>
        <taxon>Bacillati</taxon>
        <taxon>Bacillota</taxon>
        <taxon>Bacilli</taxon>
        <taxon>Bacillales</taxon>
        <taxon>Bacillaceae</taxon>
        <taxon>Rossellomorea</taxon>
    </lineage>
</organism>
<dbReference type="FunFam" id="3.40.50.720:FF:000084">
    <property type="entry name" value="Short-chain dehydrogenase reductase"/>
    <property type="match status" value="1"/>
</dbReference>
<dbReference type="PATRIC" id="fig|218284.4.peg.3839"/>
<accession>A0A0P6WEA3</accession>
<dbReference type="EMBL" id="LIXZ01000007">
    <property type="protein sequence ID" value="KPL59425.1"/>
    <property type="molecule type" value="Genomic_DNA"/>
</dbReference>
<dbReference type="Proteomes" id="UP000050398">
    <property type="component" value="Unassembled WGS sequence"/>
</dbReference>
<evidence type="ECO:0000313" key="4">
    <source>
        <dbReference type="Proteomes" id="UP000050398"/>
    </source>
</evidence>
<dbReference type="InterPro" id="IPR050259">
    <property type="entry name" value="SDR"/>
</dbReference>
<dbReference type="PANTHER" id="PTHR42879:SF6">
    <property type="entry name" value="NADPH-DEPENDENT REDUCTASE BACG"/>
    <property type="match status" value="1"/>
</dbReference>
<reference evidence="3 4" key="1">
    <citation type="submission" date="2015-08" db="EMBL/GenBank/DDBJ databases">
        <title>Draft Genome Sequence of Bacillus vietnamensis UCD-SED5.</title>
        <authorList>
            <person name="Lee R.D."/>
            <person name="Jospin G."/>
            <person name="Lang J.M."/>
            <person name="Coil D.A."/>
            <person name="Eisen J.A."/>
        </authorList>
    </citation>
    <scope>NUCLEOTIDE SEQUENCE [LARGE SCALE GENOMIC DNA]</scope>
    <source>
        <strain evidence="3 4">UCD-SED5</strain>
    </source>
</reference>
<dbReference type="InterPro" id="IPR036291">
    <property type="entry name" value="NAD(P)-bd_dom_sf"/>
</dbReference>
<dbReference type="Gene3D" id="3.40.50.720">
    <property type="entry name" value="NAD(P)-binding Rossmann-like Domain"/>
    <property type="match status" value="1"/>
</dbReference>
<dbReference type="PRINTS" id="PR00080">
    <property type="entry name" value="SDRFAMILY"/>
</dbReference>
<dbReference type="CDD" id="cd05344">
    <property type="entry name" value="BKR_like_SDR_like"/>
    <property type="match status" value="1"/>
</dbReference>
<dbReference type="PRINTS" id="PR00081">
    <property type="entry name" value="GDHRDH"/>
</dbReference>
<dbReference type="GO" id="GO:0016491">
    <property type="term" value="F:oxidoreductase activity"/>
    <property type="evidence" value="ECO:0007669"/>
    <property type="project" value="UniProtKB-KW"/>
</dbReference>
<dbReference type="RefSeq" id="WP_060672489.1">
    <property type="nucleotide sequence ID" value="NZ_LIXZ01000007.1"/>
</dbReference>
<dbReference type="InterPro" id="IPR002347">
    <property type="entry name" value="SDR_fam"/>
</dbReference>